<evidence type="ECO:0000313" key="3">
    <source>
        <dbReference type="Proteomes" id="UP001217089"/>
    </source>
</evidence>
<keyword evidence="3" id="KW-1185">Reference proteome</keyword>
<dbReference type="InterPro" id="IPR015421">
    <property type="entry name" value="PyrdxlP-dep_Trfase_major"/>
</dbReference>
<accession>A0ABQ9ETR3</accession>
<dbReference type="SUPFAM" id="SSF53383">
    <property type="entry name" value="PLP-dependent transferases"/>
    <property type="match status" value="1"/>
</dbReference>
<dbReference type="PANTHER" id="PTHR14237:SF80">
    <property type="entry name" value="MOLYBDENUM COFACTOR SULFURASE"/>
    <property type="match status" value="1"/>
</dbReference>
<reference evidence="2 3" key="1">
    <citation type="submission" date="2022-12" db="EMBL/GenBank/DDBJ databases">
        <title>Chromosome-level genome of Tegillarca granosa.</title>
        <authorList>
            <person name="Kim J."/>
        </authorList>
    </citation>
    <scope>NUCLEOTIDE SEQUENCE [LARGE SCALE GENOMIC DNA]</scope>
    <source>
        <strain evidence="2">Teg-2019</strain>
        <tissue evidence="2">Adductor muscle</tissue>
    </source>
</reference>
<comment type="caution">
    <text evidence="2">The sequence shown here is derived from an EMBL/GenBank/DDBJ whole genome shotgun (WGS) entry which is preliminary data.</text>
</comment>
<sequence>MTLKVVNVILNIAKEIKLDLKTNKISYSKESGFHGDQMTDRKGCFCYLLDNHTSVQGMRELVVEKAGSILCLDEQEQNSDVTMATDVFKHKEYRHGGNCLFVYPAQSNFSGRKYPLQWIKMVHNNEMTFQGQHQGHWYVGLDAAAFVCTSKLDLDLYSPDFVTLSFYKMFGIPTGLGALLVRNESAVVLKKKYFGGGAVSVSSAKEMFHVLRPSLSDG</sequence>
<name>A0ABQ9ETR3_TEGGR</name>
<organism evidence="2 3">
    <name type="scientific">Tegillarca granosa</name>
    <name type="common">Malaysian cockle</name>
    <name type="synonym">Anadara granosa</name>
    <dbReference type="NCBI Taxonomy" id="220873"/>
    <lineage>
        <taxon>Eukaryota</taxon>
        <taxon>Metazoa</taxon>
        <taxon>Spiralia</taxon>
        <taxon>Lophotrochozoa</taxon>
        <taxon>Mollusca</taxon>
        <taxon>Bivalvia</taxon>
        <taxon>Autobranchia</taxon>
        <taxon>Pteriomorphia</taxon>
        <taxon>Arcoida</taxon>
        <taxon>Arcoidea</taxon>
        <taxon>Arcidae</taxon>
        <taxon>Tegillarca</taxon>
    </lineage>
</organism>
<dbReference type="Gene3D" id="3.40.640.10">
    <property type="entry name" value="Type I PLP-dependent aspartate aminotransferase-like (Major domain)"/>
    <property type="match status" value="1"/>
</dbReference>
<evidence type="ECO:0000259" key="1">
    <source>
        <dbReference type="Pfam" id="PF00266"/>
    </source>
</evidence>
<evidence type="ECO:0000313" key="2">
    <source>
        <dbReference type="EMBL" id="KAJ8306972.1"/>
    </source>
</evidence>
<proteinExistence type="predicted"/>
<gene>
    <name evidence="2" type="ORF">KUTeg_015056</name>
</gene>
<dbReference type="Pfam" id="PF00266">
    <property type="entry name" value="Aminotran_5"/>
    <property type="match status" value="1"/>
</dbReference>
<dbReference type="PANTHER" id="PTHR14237">
    <property type="entry name" value="MOLYBDOPTERIN COFACTOR SULFURASE MOSC"/>
    <property type="match status" value="1"/>
</dbReference>
<protein>
    <recommendedName>
        <fullName evidence="1">Aminotransferase class V domain-containing protein</fullName>
    </recommendedName>
</protein>
<dbReference type="EMBL" id="JARBDR010000793">
    <property type="protein sequence ID" value="KAJ8306972.1"/>
    <property type="molecule type" value="Genomic_DNA"/>
</dbReference>
<dbReference type="InterPro" id="IPR000192">
    <property type="entry name" value="Aminotrans_V_dom"/>
</dbReference>
<dbReference type="Proteomes" id="UP001217089">
    <property type="component" value="Unassembled WGS sequence"/>
</dbReference>
<dbReference type="InterPro" id="IPR015424">
    <property type="entry name" value="PyrdxlP-dep_Trfase"/>
</dbReference>
<feature type="domain" description="Aminotransferase class V" evidence="1">
    <location>
        <begin position="132"/>
        <end position="205"/>
    </location>
</feature>